<dbReference type="GO" id="GO:0043249">
    <property type="term" value="P:erythrocyte maturation"/>
    <property type="evidence" value="ECO:0007669"/>
    <property type="project" value="UniProtKB-KW"/>
</dbReference>
<comment type="subcellular location">
    <subcellularLocation>
        <location evidence="1">Secreted</location>
    </subcellularLocation>
</comment>
<dbReference type="InterPro" id="IPR003013">
    <property type="entry name" value="Erythroptn"/>
</dbReference>
<keyword evidence="8" id="KW-1015">Disulfide bond</keyword>
<evidence type="ECO:0000256" key="5">
    <source>
        <dbReference type="ARBA" id="ARBA00022702"/>
    </source>
</evidence>
<evidence type="ECO:0000256" key="6">
    <source>
        <dbReference type="ARBA" id="ARBA00022729"/>
    </source>
</evidence>
<evidence type="ECO:0000256" key="9">
    <source>
        <dbReference type="SAM" id="SignalP"/>
    </source>
</evidence>
<feature type="signal peptide" evidence="9">
    <location>
        <begin position="1"/>
        <end position="23"/>
    </location>
</feature>
<dbReference type="GO" id="GO:0005615">
    <property type="term" value="C:extracellular space"/>
    <property type="evidence" value="ECO:0007669"/>
    <property type="project" value="TreeGrafter"/>
</dbReference>
<dbReference type="SUPFAM" id="SSF47266">
    <property type="entry name" value="4-helical cytokines"/>
    <property type="match status" value="1"/>
</dbReference>
<keyword evidence="10" id="KW-1185">Reference proteome</keyword>
<evidence type="ECO:0000256" key="8">
    <source>
        <dbReference type="ARBA" id="ARBA00023157"/>
    </source>
</evidence>
<dbReference type="GO" id="GO:0048823">
    <property type="term" value="P:nucleate erythrocyte development"/>
    <property type="evidence" value="ECO:0007669"/>
    <property type="project" value="TreeGrafter"/>
</dbReference>
<evidence type="ECO:0000256" key="3">
    <source>
        <dbReference type="ARBA" id="ARBA00015421"/>
    </source>
</evidence>
<evidence type="ECO:0000256" key="1">
    <source>
        <dbReference type="ARBA" id="ARBA00004613"/>
    </source>
</evidence>
<dbReference type="GO" id="GO:0005179">
    <property type="term" value="F:hormone activity"/>
    <property type="evidence" value="ECO:0007669"/>
    <property type="project" value="UniProtKB-KW"/>
</dbReference>
<dbReference type="InterPro" id="IPR009079">
    <property type="entry name" value="4_helix_cytokine-like_core"/>
</dbReference>
<gene>
    <name evidence="11" type="primary">epob</name>
</gene>
<dbReference type="RefSeq" id="XP_030648397.1">
    <property type="nucleotide sequence ID" value="XM_030792537.1"/>
</dbReference>
<keyword evidence="5" id="KW-0372">Hormone</keyword>
<proteinExistence type="inferred from homology"/>
<evidence type="ECO:0000256" key="4">
    <source>
        <dbReference type="ARBA" id="ARBA00022525"/>
    </source>
</evidence>
<sequence length="184" mass="20222">MPSVSGLLSVLLLVLTFPGRGGSSPLKPICDINVLDRFIMEARDTEAAMRSCKEGCGLMGTYVLPLVRVDFNVWESKDTQEQAMEVETGLSLLTQTVSAVRQSVTNVRLQDLLDNTMSNILSVRRILRSLQLREQSPSVSRGHTEAVTQEVSTLSELLHVHTNFLRGKVRLLVVGAPVCQKTSS</sequence>
<dbReference type="CTD" id="100002479"/>
<dbReference type="InterPro" id="IPR001323">
    <property type="entry name" value="EPO_TPO"/>
</dbReference>
<feature type="chain" id="PRO_5026969785" description="Erythropoietin" evidence="9">
    <location>
        <begin position="24"/>
        <end position="184"/>
    </location>
</feature>
<evidence type="ECO:0000256" key="2">
    <source>
        <dbReference type="ARBA" id="ARBA00005782"/>
    </source>
</evidence>
<keyword evidence="7" id="KW-0265">Erythrocyte maturation</keyword>
<dbReference type="Gene3D" id="1.20.1250.10">
    <property type="match status" value="1"/>
</dbReference>
<keyword evidence="4" id="KW-0964">Secreted</keyword>
<name>A0A6J2WW24_CHACN</name>
<organism evidence="10 11">
    <name type="scientific">Chanos chanos</name>
    <name type="common">Milkfish</name>
    <name type="synonym">Mugil chanos</name>
    <dbReference type="NCBI Taxonomy" id="29144"/>
    <lineage>
        <taxon>Eukaryota</taxon>
        <taxon>Metazoa</taxon>
        <taxon>Chordata</taxon>
        <taxon>Craniata</taxon>
        <taxon>Vertebrata</taxon>
        <taxon>Euteleostomi</taxon>
        <taxon>Actinopterygii</taxon>
        <taxon>Neopterygii</taxon>
        <taxon>Teleostei</taxon>
        <taxon>Ostariophysi</taxon>
        <taxon>Gonorynchiformes</taxon>
        <taxon>Chanidae</taxon>
        <taxon>Chanos</taxon>
    </lineage>
</organism>
<evidence type="ECO:0000313" key="11">
    <source>
        <dbReference type="RefSeq" id="XP_030648397.1"/>
    </source>
</evidence>
<dbReference type="GeneID" id="115828520"/>
<dbReference type="PRINTS" id="PR00272">
    <property type="entry name" value="ERYTHROPTN"/>
</dbReference>
<dbReference type="GO" id="GO:0005125">
    <property type="term" value="F:cytokine activity"/>
    <property type="evidence" value="ECO:0007669"/>
    <property type="project" value="TreeGrafter"/>
</dbReference>
<protein>
    <recommendedName>
        <fullName evidence="3">Erythropoietin</fullName>
    </recommendedName>
</protein>
<comment type="similarity">
    <text evidence="2">Belongs to the EPO/TPO family.</text>
</comment>
<dbReference type="GO" id="GO:0005128">
    <property type="term" value="F:erythropoietin receptor binding"/>
    <property type="evidence" value="ECO:0007669"/>
    <property type="project" value="InterPro"/>
</dbReference>
<keyword evidence="6 9" id="KW-0732">Signal</keyword>
<dbReference type="PANTHER" id="PTHR10370:SF0">
    <property type="entry name" value="ERYTHROPOIETIN"/>
    <property type="match status" value="1"/>
</dbReference>
<dbReference type="Pfam" id="PF00758">
    <property type="entry name" value="EPO_TPO"/>
    <property type="match status" value="1"/>
</dbReference>
<dbReference type="PANTHER" id="PTHR10370">
    <property type="entry name" value="ERYTHROPOIETIN"/>
    <property type="match status" value="1"/>
</dbReference>
<dbReference type="InParanoid" id="A0A6J2WW24"/>
<dbReference type="OrthoDB" id="9892121at2759"/>
<evidence type="ECO:0000313" key="10">
    <source>
        <dbReference type="Proteomes" id="UP000504632"/>
    </source>
</evidence>
<accession>A0A6J2WW24</accession>
<dbReference type="AlphaFoldDB" id="A0A6J2WW24"/>
<evidence type="ECO:0000256" key="7">
    <source>
        <dbReference type="ARBA" id="ARBA00023057"/>
    </source>
</evidence>
<reference evidence="11" key="1">
    <citation type="submission" date="2025-08" db="UniProtKB">
        <authorList>
            <consortium name="RefSeq"/>
        </authorList>
    </citation>
    <scope>IDENTIFICATION</scope>
</reference>
<dbReference type="Proteomes" id="UP000504632">
    <property type="component" value="Chromosome 15"/>
</dbReference>